<name>A0AA45ANL2_VERDA</name>
<gene>
    <name evidence="1" type="ORF">BJF96_g2402</name>
</gene>
<organism evidence="1 2">
    <name type="scientific">Verticillium dahliae</name>
    <name type="common">Verticillium wilt</name>
    <dbReference type="NCBI Taxonomy" id="27337"/>
    <lineage>
        <taxon>Eukaryota</taxon>
        <taxon>Fungi</taxon>
        <taxon>Dikarya</taxon>
        <taxon>Ascomycota</taxon>
        <taxon>Pezizomycotina</taxon>
        <taxon>Sordariomycetes</taxon>
        <taxon>Hypocreomycetidae</taxon>
        <taxon>Glomerellales</taxon>
        <taxon>Plectosphaerellaceae</taxon>
        <taxon>Verticillium</taxon>
    </lineage>
</organism>
<dbReference type="AlphaFoldDB" id="A0AA45ANL2"/>
<reference evidence="1 2" key="1">
    <citation type="submission" date="2017-12" db="EMBL/GenBank/DDBJ databases">
        <title>Comparative genomics yields insights into virulence evolution of Verticillium dahliae.</title>
        <authorList>
            <person name="Fan R."/>
            <person name="Armitage A.D."/>
            <person name="Cascant-Lopez E."/>
            <person name="Sobczyk M."/>
            <person name="Cockerton H.M."/>
            <person name="Harrison R.J."/>
        </authorList>
    </citation>
    <scope>NUCLEOTIDE SEQUENCE [LARGE SCALE GENOMIC DNA]</scope>
    <source>
        <strain evidence="1 2">12008</strain>
    </source>
</reference>
<dbReference type="Proteomes" id="UP000236305">
    <property type="component" value="Unassembled WGS sequence"/>
</dbReference>
<evidence type="ECO:0000313" key="1">
    <source>
        <dbReference type="EMBL" id="PNH34196.1"/>
    </source>
</evidence>
<proteinExistence type="predicted"/>
<protein>
    <submittedName>
        <fullName evidence="1">Uncharacterized protein</fullName>
    </submittedName>
</protein>
<dbReference type="EMBL" id="MPSH01000006">
    <property type="protein sequence ID" value="PNH34196.1"/>
    <property type="molecule type" value="Genomic_DNA"/>
</dbReference>
<evidence type="ECO:0000313" key="2">
    <source>
        <dbReference type="Proteomes" id="UP000236305"/>
    </source>
</evidence>
<accession>A0AA45ANL2</accession>
<comment type="caution">
    <text evidence="1">The sequence shown here is derived from an EMBL/GenBank/DDBJ whole genome shotgun (WGS) entry which is preliminary data.</text>
</comment>
<sequence length="31" mass="3604">MFDAEPSEVDVSMRVSSLVILRLQSWQYSDD</sequence>